<gene>
    <name evidence="2" type="ORF">Back11_52680</name>
</gene>
<proteinExistence type="predicted"/>
<dbReference type="RefSeq" id="WP_125663772.1">
    <property type="nucleotide sequence ID" value="NZ_AP019308.1"/>
</dbReference>
<dbReference type="Proteomes" id="UP000275368">
    <property type="component" value="Chromosome"/>
</dbReference>
<sequence length="96" mass="10557">MNGEKSDVGIVAKKLARKAAKASESALFFSPIQASTQKAKTCVKPETRKEELLREAMCQAGAGEPRSAKNRGMNKRRSRLGRVPTANRRLLKGYKP</sequence>
<organism evidence="2 3">
    <name type="scientific">Paenibacillus baekrokdamisoli</name>
    <dbReference type="NCBI Taxonomy" id="1712516"/>
    <lineage>
        <taxon>Bacteria</taxon>
        <taxon>Bacillati</taxon>
        <taxon>Bacillota</taxon>
        <taxon>Bacilli</taxon>
        <taxon>Bacillales</taxon>
        <taxon>Paenibacillaceae</taxon>
        <taxon>Paenibacillus</taxon>
    </lineage>
</organism>
<evidence type="ECO:0000256" key="1">
    <source>
        <dbReference type="SAM" id="MobiDB-lite"/>
    </source>
</evidence>
<protein>
    <submittedName>
        <fullName evidence="2">Uncharacterized protein</fullName>
    </submittedName>
</protein>
<accession>A0A3G9JG10</accession>
<dbReference type="KEGG" id="pbk:Back11_52680"/>
<dbReference type="AlphaFoldDB" id="A0A3G9JG10"/>
<feature type="region of interest" description="Disordered" evidence="1">
    <location>
        <begin position="58"/>
        <end position="96"/>
    </location>
</feature>
<name>A0A3G9JG10_9BACL</name>
<reference evidence="2 3" key="1">
    <citation type="submission" date="2018-11" db="EMBL/GenBank/DDBJ databases">
        <title>Complete genome sequence of Paenibacillus baekrokdamisoli strain KCTC 33723.</title>
        <authorList>
            <person name="Kang S.W."/>
            <person name="Lee K.C."/>
            <person name="Kim K.K."/>
            <person name="Kim J.S."/>
            <person name="Kim D.S."/>
            <person name="Ko S.H."/>
            <person name="Yang S.H."/>
            <person name="Lee J.S."/>
        </authorList>
    </citation>
    <scope>NUCLEOTIDE SEQUENCE [LARGE SCALE GENOMIC DNA]</scope>
    <source>
        <strain evidence="2 3">KCTC 33723</strain>
    </source>
</reference>
<dbReference type="EMBL" id="AP019308">
    <property type="protein sequence ID" value="BBH23923.1"/>
    <property type="molecule type" value="Genomic_DNA"/>
</dbReference>
<feature type="compositionally biased region" description="Basic residues" evidence="1">
    <location>
        <begin position="68"/>
        <end position="80"/>
    </location>
</feature>
<evidence type="ECO:0000313" key="3">
    <source>
        <dbReference type="Proteomes" id="UP000275368"/>
    </source>
</evidence>
<keyword evidence="3" id="KW-1185">Reference proteome</keyword>
<evidence type="ECO:0000313" key="2">
    <source>
        <dbReference type="EMBL" id="BBH23923.1"/>
    </source>
</evidence>